<dbReference type="Pfam" id="PF16845">
    <property type="entry name" value="SQAPI"/>
    <property type="match status" value="1"/>
</dbReference>
<dbReference type="InterPro" id="IPR000010">
    <property type="entry name" value="Cystatin_dom"/>
</dbReference>
<feature type="chain" id="PRO_5034714390" evidence="4">
    <location>
        <begin position="19"/>
        <end position="135"/>
    </location>
</feature>
<keyword evidence="4" id="KW-0732">Signal</keyword>
<dbReference type="Gene3D" id="3.10.450.10">
    <property type="match status" value="1"/>
</dbReference>
<dbReference type="GO" id="GO:0031982">
    <property type="term" value="C:vesicle"/>
    <property type="evidence" value="ECO:0007669"/>
    <property type="project" value="TreeGrafter"/>
</dbReference>
<accession>A0A8B8E3W4</accession>
<evidence type="ECO:0000313" key="7">
    <source>
        <dbReference type="RefSeq" id="XP_022334399.1"/>
    </source>
</evidence>
<dbReference type="GO" id="GO:0004869">
    <property type="term" value="F:cysteine-type endopeptidase inhibitor activity"/>
    <property type="evidence" value="ECO:0007669"/>
    <property type="project" value="UniProtKB-KW"/>
</dbReference>
<evidence type="ECO:0000313" key="6">
    <source>
        <dbReference type="Proteomes" id="UP000694844"/>
    </source>
</evidence>
<dbReference type="GO" id="GO:0005615">
    <property type="term" value="C:extracellular space"/>
    <property type="evidence" value="ECO:0007669"/>
    <property type="project" value="TreeGrafter"/>
</dbReference>
<dbReference type="InterPro" id="IPR046350">
    <property type="entry name" value="Cystatin_sf"/>
</dbReference>
<protein>
    <submittedName>
        <fullName evidence="7">Cysteine proteinase inhibitor 8-like</fullName>
    </submittedName>
</protein>
<dbReference type="GeneID" id="111131257"/>
<sequence>MFKRSAFLVLFAVSTALACGPPGTTLGGFCPIDANDPLVQQMAQFAVSTYASKTNSVIEGTIEVRHAWSQVVSGFNYKMTVTTTLNGQTNECHFVVYDQSWTNTRELTSDECHVTHHKRHATEQGHRMLLQALYN</sequence>
<organism evidence="6 7">
    <name type="scientific">Crassostrea virginica</name>
    <name type="common">Eastern oyster</name>
    <dbReference type="NCBI Taxonomy" id="6565"/>
    <lineage>
        <taxon>Eukaryota</taxon>
        <taxon>Metazoa</taxon>
        <taxon>Spiralia</taxon>
        <taxon>Lophotrochozoa</taxon>
        <taxon>Mollusca</taxon>
        <taxon>Bivalvia</taxon>
        <taxon>Autobranchia</taxon>
        <taxon>Pteriomorphia</taxon>
        <taxon>Ostreida</taxon>
        <taxon>Ostreoidea</taxon>
        <taxon>Ostreidae</taxon>
        <taxon>Crassostrea</taxon>
    </lineage>
</organism>
<evidence type="ECO:0000256" key="1">
    <source>
        <dbReference type="ARBA" id="ARBA00009403"/>
    </source>
</evidence>
<keyword evidence="6" id="KW-1185">Reference proteome</keyword>
<dbReference type="RefSeq" id="XP_022334399.1">
    <property type="nucleotide sequence ID" value="XM_022478691.1"/>
</dbReference>
<feature type="signal peptide" evidence="4">
    <location>
        <begin position="1"/>
        <end position="18"/>
    </location>
</feature>
<evidence type="ECO:0000256" key="4">
    <source>
        <dbReference type="SAM" id="SignalP"/>
    </source>
</evidence>
<dbReference type="Proteomes" id="UP000694844">
    <property type="component" value="Chromosome 4"/>
</dbReference>
<dbReference type="KEGG" id="cvn:111131257"/>
<comment type="similarity">
    <text evidence="1">Belongs to the cystatin family.</text>
</comment>
<evidence type="ECO:0000256" key="3">
    <source>
        <dbReference type="ARBA" id="ARBA00022704"/>
    </source>
</evidence>
<name>A0A8B8E3W4_CRAVI</name>
<dbReference type="PANTHER" id="PTHR46186:SF2">
    <property type="entry name" value="CYSTATIN"/>
    <property type="match status" value="1"/>
</dbReference>
<dbReference type="PANTHER" id="PTHR46186">
    <property type="entry name" value="CYSTATIN"/>
    <property type="match status" value="1"/>
</dbReference>
<keyword evidence="3" id="KW-0789">Thiol protease inhibitor</keyword>
<dbReference type="CDD" id="cd00042">
    <property type="entry name" value="CY"/>
    <property type="match status" value="1"/>
</dbReference>
<dbReference type="GO" id="GO:0005737">
    <property type="term" value="C:cytoplasm"/>
    <property type="evidence" value="ECO:0007669"/>
    <property type="project" value="TreeGrafter"/>
</dbReference>
<dbReference type="OrthoDB" id="6089223at2759"/>
<reference evidence="7" key="1">
    <citation type="submission" date="2025-08" db="UniProtKB">
        <authorList>
            <consortium name="RefSeq"/>
        </authorList>
    </citation>
    <scope>IDENTIFICATION</scope>
    <source>
        <tissue evidence="7">Whole sample</tissue>
    </source>
</reference>
<gene>
    <name evidence="7" type="primary">LOC111131257</name>
</gene>
<feature type="domain" description="Cystatin" evidence="5">
    <location>
        <begin position="24"/>
        <end position="113"/>
    </location>
</feature>
<dbReference type="SUPFAM" id="SSF54403">
    <property type="entry name" value="Cystatin/monellin"/>
    <property type="match status" value="1"/>
</dbReference>
<dbReference type="SMART" id="SM00043">
    <property type="entry name" value="CY"/>
    <property type="match status" value="1"/>
</dbReference>
<evidence type="ECO:0000256" key="2">
    <source>
        <dbReference type="ARBA" id="ARBA00022690"/>
    </source>
</evidence>
<evidence type="ECO:0000259" key="5">
    <source>
        <dbReference type="SMART" id="SM00043"/>
    </source>
</evidence>
<proteinExistence type="inferred from homology"/>
<keyword evidence="2" id="KW-0646">Protease inhibitor</keyword>
<dbReference type="PROSITE" id="PS51257">
    <property type="entry name" value="PROKAR_LIPOPROTEIN"/>
    <property type="match status" value="1"/>
</dbReference>
<dbReference type="AlphaFoldDB" id="A0A8B8E3W4"/>